<reference evidence="2 3" key="1">
    <citation type="submission" date="2021-01" db="EMBL/GenBank/DDBJ databases">
        <title>Actinoplanes sp. nov. LDG1-06 isolated from lichen.</title>
        <authorList>
            <person name="Saeng-In P."/>
            <person name="Phongsopitanun W."/>
            <person name="Kanchanasin P."/>
            <person name="Yuki M."/>
            <person name="Kudo T."/>
            <person name="Ohkuma M."/>
            <person name="Tanasupawat S."/>
        </authorList>
    </citation>
    <scope>NUCLEOTIDE SEQUENCE [LARGE SCALE GENOMIC DNA]</scope>
    <source>
        <strain evidence="2 3">LDG1-06</strain>
    </source>
</reference>
<organism evidence="2 3">
    <name type="scientific">Paractinoplanes ovalisporus</name>
    <dbReference type="NCBI Taxonomy" id="2810368"/>
    <lineage>
        <taxon>Bacteria</taxon>
        <taxon>Bacillati</taxon>
        <taxon>Actinomycetota</taxon>
        <taxon>Actinomycetes</taxon>
        <taxon>Micromonosporales</taxon>
        <taxon>Micromonosporaceae</taxon>
        <taxon>Paractinoplanes</taxon>
    </lineage>
</organism>
<dbReference type="Pfam" id="PF01370">
    <property type="entry name" value="Epimerase"/>
    <property type="match status" value="1"/>
</dbReference>
<dbReference type="Gene3D" id="3.40.50.720">
    <property type="entry name" value="NAD(P)-binding Rossmann-like Domain"/>
    <property type="match status" value="1"/>
</dbReference>
<protein>
    <submittedName>
        <fullName evidence="2">NAD(P)-dependent oxidoreductase</fullName>
    </submittedName>
</protein>
<evidence type="ECO:0000313" key="3">
    <source>
        <dbReference type="Proteomes" id="UP000632138"/>
    </source>
</evidence>
<dbReference type="EMBL" id="JAENHP010000001">
    <property type="protein sequence ID" value="MBM2614964.1"/>
    <property type="molecule type" value="Genomic_DNA"/>
</dbReference>
<dbReference type="Proteomes" id="UP000632138">
    <property type="component" value="Unassembled WGS sequence"/>
</dbReference>
<evidence type="ECO:0000313" key="2">
    <source>
        <dbReference type="EMBL" id="MBM2614964.1"/>
    </source>
</evidence>
<dbReference type="InterPro" id="IPR001509">
    <property type="entry name" value="Epimerase_deHydtase"/>
</dbReference>
<gene>
    <name evidence="2" type="ORF">JIG36_05245</name>
</gene>
<sequence>MRRATVTGSSGLVGSVVSEALEADGWSVTGVDRAPGRWTSVVGDLRDRPVREAALQGSDAVVHAAARHAPHVGRVDDREFRAVNVDATEALLEATGDRRFVYISTTSVYGHSLVPTDRAVWVDESLPPRPRDIYDETKLAAEALVTAATTSVVLRIARCFPEPPPVLAAHLLHRAVHPADVAAAAATVTERSDVTGVFTIAGPYAFTRVDCPALHHDAAALIAERLPEVAEAFRTRGWSLSATIDRVYDSTAAAHAFGYRPAYGVHQALAIAQPAR</sequence>
<keyword evidence="3" id="KW-1185">Reference proteome</keyword>
<name>A0ABS2A569_9ACTN</name>
<dbReference type="InterPro" id="IPR036291">
    <property type="entry name" value="NAD(P)-bd_dom_sf"/>
</dbReference>
<proteinExistence type="predicted"/>
<evidence type="ECO:0000259" key="1">
    <source>
        <dbReference type="Pfam" id="PF01370"/>
    </source>
</evidence>
<dbReference type="PANTHER" id="PTHR43245:SF54">
    <property type="entry name" value="BLL0593 PROTEIN"/>
    <property type="match status" value="1"/>
</dbReference>
<accession>A0ABS2A569</accession>
<feature type="domain" description="NAD-dependent epimerase/dehydratase" evidence="1">
    <location>
        <begin position="5"/>
        <end position="153"/>
    </location>
</feature>
<dbReference type="InterPro" id="IPR050177">
    <property type="entry name" value="Lipid_A_modif_metabolic_enz"/>
</dbReference>
<comment type="caution">
    <text evidence="2">The sequence shown here is derived from an EMBL/GenBank/DDBJ whole genome shotgun (WGS) entry which is preliminary data.</text>
</comment>
<dbReference type="SUPFAM" id="SSF51735">
    <property type="entry name" value="NAD(P)-binding Rossmann-fold domains"/>
    <property type="match status" value="1"/>
</dbReference>
<dbReference type="PANTHER" id="PTHR43245">
    <property type="entry name" value="BIFUNCTIONAL POLYMYXIN RESISTANCE PROTEIN ARNA"/>
    <property type="match status" value="1"/>
</dbReference>